<evidence type="ECO:0000256" key="1">
    <source>
        <dbReference type="SAM" id="MobiDB-lite"/>
    </source>
</evidence>
<keyword evidence="2" id="KW-0812">Transmembrane</keyword>
<evidence type="ECO:0000256" key="2">
    <source>
        <dbReference type="SAM" id="Phobius"/>
    </source>
</evidence>
<protein>
    <submittedName>
        <fullName evidence="3">DUF3043 family protein</fullName>
    </submittedName>
</protein>
<comment type="caution">
    <text evidence="3">The sequence shown here is derived from an EMBL/GenBank/DDBJ whole genome shotgun (WGS) entry which is preliminary data.</text>
</comment>
<dbReference type="RefSeq" id="WP_141781203.1">
    <property type="nucleotide sequence ID" value="NZ_VFOV01000001.1"/>
</dbReference>
<feature type="compositionally biased region" description="Polar residues" evidence="1">
    <location>
        <begin position="1"/>
        <end position="12"/>
    </location>
</feature>
<dbReference type="AlphaFoldDB" id="A0A543A9M2"/>
<feature type="region of interest" description="Disordered" evidence="1">
    <location>
        <begin position="1"/>
        <end position="78"/>
    </location>
</feature>
<keyword evidence="4" id="KW-1185">Reference proteome</keyword>
<evidence type="ECO:0000313" key="3">
    <source>
        <dbReference type="EMBL" id="TQL69313.1"/>
    </source>
</evidence>
<dbReference type="Pfam" id="PF11241">
    <property type="entry name" value="DUF3043"/>
    <property type="match status" value="1"/>
</dbReference>
<dbReference type="Proteomes" id="UP000320209">
    <property type="component" value="Unassembled WGS sequence"/>
</dbReference>
<feature type="compositionally biased region" description="Basic and acidic residues" evidence="1">
    <location>
        <begin position="17"/>
        <end position="38"/>
    </location>
</feature>
<dbReference type="InterPro" id="IPR021403">
    <property type="entry name" value="DUF3043"/>
</dbReference>
<keyword evidence="2" id="KW-1133">Transmembrane helix</keyword>
<keyword evidence="2" id="KW-0472">Membrane</keyword>
<organism evidence="3 4">
    <name type="scientific">Nocardioides albertanoniae</name>
    <dbReference type="NCBI Taxonomy" id="1175486"/>
    <lineage>
        <taxon>Bacteria</taxon>
        <taxon>Bacillati</taxon>
        <taxon>Actinomycetota</taxon>
        <taxon>Actinomycetes</taxon>
        <taxon>Propionibacteriales</taxon>
        <taxon>Nocardioidaceae</taxon>
        <taxon>Nocardioides</taxon>
    </lineage>
</organism>
<gene>
    <name evidence="3" type="ORF">FB381_3218</name>
</gene>
<name>A0A543A9M2_9ACTN</name>
<feature type="transmembrane region" description="Helical" evidence="2">
    <location>
        <begin position="98"/>
        <end position="117"/>
    </location>
</feature>
<reference evidence="3 4" key="1">
    <citation type="submission" date="2019-06" db="EMBL/GenBank/DDBJ databases">
        <title>Sequencing the genomes of 1000 actinobacteria strains.</title>
        <authorList>
            <person name="Klenk H.-P."/>
        </authorList>
    </citation>
    <scope>NUCLEOTIDE SEQUENCE [LARGE SCALE GENOMIC DNA]</scope>
    <source>
        <strain evidence="3 4">DSM 25218</strain>
    </source>
</reference>
<proteinExistence type="predicted"/>
<feature type="compositionally biased region" description="Basic and acidic residues" evidence="1">
    <location>
        <begin position="58"/>
        <end position="78"/>
    </location>
</feature>
<dbReference type="EMBL" id="VFOV01000001">
    <property type="protein sequence ID" value="TQL69313.1"/>
    <property type="molecule type" value="Genomic_DNA"/>
</dbReference>
<dbReference type="OrthoDB" id="5194448at2"/>
<evidence type="ECO:0000313" key="4">
    <source>
        <dbReference type="Proteomes" id="UP000320209"/>
    </source>
</evidence>
<sequence length="195" mass="22516">MFGRKSSASQQVIEPETPSKAEGKNRPTPSRKEAEAARKARLKPARTRKEINAANRSRRVEQGDKMRNAMKTGDERYLPPRDKGPVRRFIRDWVDSRFTFAEIVLPVLIIALVVPYISMELAMYSQLFTLVVMATVIVNLVAMRFLLRKELKRRFPDNDLKGTTYYAIMRAIQIRPLRLPKPQVKIGTKLPDSYR</sequence>
<feature type="transmembrane region" description="Helical" evidence="2">
    <location>
        <begin position="123"/>
        <end position="147"/>
    </location>
</feature>
<accession>A0A543A9M2</accession>